<dbReference type="CDD" id="cd02440">
    <property type="entry name" value="AdoMet_MTases"/>
    <property type="match status" value="1"/>
</dbReference>
<dbReference type="Proteomes" id="UP000000547">
    <property type="component" value="Chromosome"/>
</dbReference>
<accession>Q47ZZ1</accession>
<organism evidence="2 3">
    <name type="scientific">Colwellia psychrerythraea (strain 34H / ATCC BAA-681)</name>
    <name type="common">Vibrio psychroerythus</name>
    <dbReference type="NCBI Taxonomy" id="167879"/>
    <lineage>
        <taxon>Bacteria</taxon>
        <taxon>Pseudomonadati</taxon>
        <taxon>Pseudomonadota</taxon>
        <taxon>Gammaproteobacteria</taxon>
        <taxon>Alteromonadales</taxon>
        <taxon>Colwelliaceae</taxon>
        <taxon>Colwellia</taxon>
    </lineage>
</organism>
<dbReference type="STRING" id="167879.CPS_2928"/>
<dbReference type="KEGG" id="cps:CPS_2928"/>
<name>Q47ZZ1_COLP3</name>
<dbReference type="PANTHER" id="PTHR37886:SF1">
    <property type="entry name" value="S-ADENOSYL-L-METHIONINE-DEPENDENT METHYLTRANSFERASES SUPERFAMILY PROTEIN"/>
    <property type="match status" value="1"/>
</dbReference>
<dbReference type="InterPro" id="IPR029063">
    <property type="entry name" value="SAM-dependent_MTases_sf"/>
</dbReference>
<evidence type="ECO:0000259" key="1">
    <source>
        <dbReference type="Pfam" id="PF08242"/>
    </source>
</evidence>
<feature type="domain" description="Methyltransferase type 12" evidence="1">
    <location>
        <begin position="64"/>
        <end position="164"/>
    </location>
</feature>
<evidence type="ECO:0000313" key="3">
    <source>
        <dbReference type="Proteomes" id="UP000000547"/>
    </source>
</evidence>
<dbReference type="PANTHER" id="PTHR37886">
    <property type="entry name" value="S-ADENOSYL-L-METHIONINE-DEPENDENT METHYLTRANSFERASES SUPERFAMILY PROTEIN"/>
    <property type="match status" value="1"/>
</dbReference>
<dbReference type="EMBL" id="CP000083">
    <property type="protein sequence ID" value="AAZ24749.1"/>
    <property type="molecule type" value="Genomic_DNA"/>
</dbReference>
<dbReference type="InterPro" id="IPR013217">
    <property type="entry name" value="Methyltransf_12"/>
</dbReference>
<dbReference type="Gene3D" id="3.40.50.150">
    <property type="entry name" value="Vaccinia Virus protein VP39"/>
    <property type="match status" value="1"/>
</dbReference>
<gene>
    <name evidence="2" type="ordered locus">CPS_2928</name>
</gene>
<dbReference type="RefSeq" id="WP_011043720.1">
    <property type="nucleotide sequence ID" value="NC_003910.7"/>
</dbReference>
<sequence length="224" mass="26333">MDESCERVKAIYNEHEYLEAYSRHTDLRVDVDPKLAIGGMWEEIGKLQFEYLTKKGLQCHHELLDIGCGTLRGGRHFIKYLNSSNYYGVDISFKAIESAKELVVEEKLSDKKPQLLLDKNKSLNFNCYLGKTFDFIFAQSVFTHLKPEHISECFENIGQIMNEDSAFYFTYNNSVEYREVGFKNFYYPFDFFENLVERNGFKLKECKSEYAHPRGQIMVEIVKR</sequence>
<reference evidence="2" key="1">
    <citation type="journal article" date="2005" name="Proc. Natl. Acad. Sci. U.S.A.">
        <title>The psychrophilic lifestyle as revealed by the genome sequence of Colwellia psychrerythraea 34H through genomic and proteomic analyses.</title>
        <authorList>
            <person name="Methe B.A."/>
            <person name="Nelson K.E."/>
            <person name="Deming J.W."/>
            <person name="Momen B."/>
            <person name="Melamud E."/>
            <person name="Zhang X."/>
            <person name="Moult J."/>
            <person name="Madupu R."/>
            <person name="Nelson W.C."/>
            <person name="Dodson R.J."/>
            <person name="Brinkac L.M."/>
            <person name="Daugherty S.C."/>
            <person name="Durkin A.S."/>
            <person name="DeBoy R.T."/>
            <person name="Kolonay J.F."/>
            <person name="Sullivan S.A."/>
            <person name="Zhou L."/>
            <person name="Davidsen T.M."/>
            <person name="Wu M."/>
            <person name="Huston A.L."/>
            <person name="Lewis M."/>
            <person name="Weaver B."/>
            <person name="Weidman J.F."/>
            <person name="Khouri H."/>
            <person name="Utterback T.R."/>
            <person name="Feldblyum T.V."/>
            <person name="Fraser C.M."/>
        </authorList>
    </citation>
    <scope>NUCLEOTIDE SEQUENCE [LARGE SCALE GENOMIC DNA]</scope>
    <source>
        <strain evidence="2">34H</strain>
    </source>
</reference>
<dbReference type="HOGENOM" id="CLU_071059_0_0_6"/>
<dbReference type="AlphaFoldDB" id="Q47ZZ1"/>
<protein>
    <recommendedName>
        <fullName evidence="1">Methyltransferase type 12 domain-containing protein</fullName>
    </recommendedName>
</protein>
<dbReference type="SUPFAM" id="SSF53335">
    <property type="entry name" value="S-adenosyl-L-methionine-dependent methyltransferases"/>
    <property type="match status" value="1"/>
</dbReference>
<dbReference type="Pfam" id="PF08242">
    <property type="entry name" value="Methyltransf_12"/>
    <property type="match status" value="1"/>
</dbReference>
<proteinExistence type="predicted"/>
<evidence type="ECO:0000313" key="2">
    <source>
        <dbReference type="EMBL" id="AAZ24749.1"/>
    </source>
</evidence>